<keyword evidence="2" id="KW-1185">Reference proteome</keyword>
<evidence type="ECO:0000313" key="2">
    <source>
        <dbReference type="Proteomes" id="UP001232001"/>
    </source>
</evidence>
<name>A0ABY8L0W0_9FLAO</name>
<accession>A0ABY8L0W0</accession>
<evidence type="ECO:0000313" key="1">
    <source>
        <dbReference type="EMBL" id="WGH75102.1"/>
    </source>
</evidence>
<dbReference type="RefSeq" id="WP_279650992.1">
    <property type="nucleotide sequence ID" value="NZ_CP122539.1"/>
</dbReference>
<protein>
    <submittedName>
        <fullName evidence="1">Uncharacterized protein</fullName>
    </submittedName>
</protein>
<sequence length="55" mass="6629">MKEKEINEKRNYKKDYHKSEVVKTHFIVRIKDISATDRKTVQILNQKNSLIVNKK</sequence>
<organism evidence="1 2">
    <name type="scientific">Tenacibaculum tangerinum</name>
    <dbReference type="NCBI Taxonomy" id="3038772"/>
    <lineage>
        <taxon>Bacteria</taxon>
        <taxon>Pseudomonadati</taxon>
        <taxon>Bacteroidota</taxon>
        <taxon>Flavobacteriia</taxon>
        <taxon>Flavobacteriales</taxon>
        <taxon>Flavobacteriaceae</taxon>
        <taxon>Tenacibaculum</taxon>
    </lineage>
</organism>
<reference evidence="1 2" key="1">
    <citation type="submission" date="2023-04" db="EMBL/GenBank/DDBJ databases">
        <title>Tenacibaculum tangerinum sp. nov., isolated from sea tidal flat of South Korea.</title>
        <authorList>
            <person name="Lee S.H."/>
            <person name="Kim J.-J."/>
        </authorList>
    </citation>
    <scope>NUCLEOTIDE SEQUENCE [LARGE SCALE GENOMIC DNA]</scope>
    <source>
        <strain evidence="1 2">GRR-S3-23</strain>
    </source>
</reference>
<dbReference type="EMBL" id="CP122539">
    <property type="protein sequence ID" value="WGH75102.1"/>
    <property type="molecule type" value="Genomic_DNA"/>
</dbReference>
<dbReference type="Proteomes" id="UP001232001">
    <property type="component" value="Chromosome"/>
</dbReference>
<gene>
    <name evidence="1" type="ORF">P8625_13645</name>
</gene>
<proteinExistence type="predicted"/>